<dbReference type="PROSITE" id="PS51257">
    <property type="entry name" value="PROKAR_LIPOPROTEIN"/>
    <property type="match status" value="1"/>
</dbReference>
<dbReference type="InterPro" id="IPR036188">
    <property type="entry name" value="FAD/NAD-bd_sf"/>
</dbReference>
<keyword evidence="5" id="KW-0949">S-adenosyl-L-methionine</keyword>
<dbReference type="Proteomes" id="UP000294887">
    <property type="component" value="Unassembled WGS sequence"/>
</dbReference>
<dbReference type="PANTHER" id="PTHR13847:SF283">
    <property type="entry name" value="TRNA 5-METHYLAMINOMETHYL-2-THIOURIDINE BIOSYNTHESIS BIFUNCTIONAL PROTEIN MNMC"/>
    <property type="match status" value="1"/>
</dbReference>
<evidence type="ECO:0000256" key="2">
    <source>
        <dbReference type="ARBA" id="ARBA00022603"/>
    </source>
</evidence>
<dbReference type="RefSeq" id="WP_131907134.1">
    <property type="nucleotide sequence ID" value="NZ_BAAAFU010000007.1"/>
</dbReference>
<evidence type="ECO:0000256" key="3">
    <source>
        <dbReference type="ARBA" id="ARBA00022630"/>
    </source>
</evidence>
<evidence type="ECO:0000256" key="8">
    <source>
        <dbReference type="ARBA" id="ARBA00023002"/>
    </source>
</evidence>
<name>A0A4R1ENT0_9GAMM</name>
<keyword evidence="4" id="KW-0808">Transferase</keyword>
<keyword evidence="2" id="KW-0489">Methyltransferase</keyword>
<dbReference type="GO" id="GO:0032259">
    <property type="term" value="P:methylation"/>
    <property type="evidence" value="ECO:0007669"/>
    <property type="project" value="UniProtKB-KW"/>
</dbReference>
<evidence type="ECO:0000313" key="11">
    <source>
        <dbReference type="EMBL" id="TCJ82623.1"/>
    </source>
</evidence>
<keyword evidence="1" id="KW-0963">Cytoplasm</keyword>
<evidence type="ECO:0000256" key="5">
    <source>
        <dbReference type="ARBA" id="ARBA00022691"/>
    </source>
</evidence>
<gene>
    <name evidence="11" type="ORF">EV695_3354</name>
</gene>
<evidence type="ECO:0000256" key="1">
    <source>
        <dbReference type="ARBA" id="ARBA00022490"/>
    </source>
</evidence>
<keyword evidence="6" id="KW-0819">tRNA processing</keyword>
<keyword evidence="7" id="KW-0274">FAD</keyword>
<dbReference type="Gene3D" id="3.30.9.10">
    <property type="entry name" value="D-Amino Acid Oxidase, subunit A, domain 2"/>
    <property type="match status" value="1"/>
</dbReference>
<dbReference type="PANTHER" id="PTHR13847">
    <property type="entry name" value="SARCOSINE DEHYDROGENASE-RELATED"/>
    <property type="match status" value="1"/>
</dbReference>
<evidence type="ECO:0000256" key="9">
    <source>
        <dbReference type="ARBA" id="ARBA00023268"/>
    </source>
</evidence>
<feature type="domain" description="FAD dependent oxidoreductase" evidence="10">
    <location>
        <begin position="23"/>
        <end position="387"/>
    </location>
</feature>
<keyword evidence="9" id="KW-0511">Multifunctional enzyme</keyword>
<dbReference type="AlphaFoldDB" id="A0A4R1ENT0"/>
<dbReference type="EMBL" id="SMFQ01000005">
    <property type="protein sequence ID" value="TCJ82623.1"/>
    <property type="molecule type" value="Genomic_DNA"/>
</dbReference>
<protein>
    <submittedName>
        <fullName evidence="11">tRNA U-34 5-methylaminomethyl-2-thiouridine biosynthesis protein MnmC</fullName>
    </submittedName>
</protein>
<evidence type="ECO:0000256" key="7">
    <source>
        <dbReference type="ARBA" id="ARBA00022827"/>
    </source>
</evidence>
<dbReference type="NCBIfam" id="TIGR03197">
    <property type="entry name" value="MnmC_Cterm"/>
    <property type="match status" value="1"/>
</dbReference>
<sequence length="418" mass="47279">MTKTKDIPVWFNILDYDWQKKRAIVIGAGIAGCQMSWHLAQAGWNITLIERNKTIANEASGNPAGVISPKMTSKPSIGEDFYTQSFQYTLDQLSLLKKQGLEWHGCGLLQLTHNQREEKRWQQLKERDFKEDFLQLLDEDETSKVANIPLPYKASYFPQAGWIDPAHFCESLSSHRNCNLLKETNALHIEKQEDLWHVFDTRGQSIAHAEIVIIANGKDLTQFTQTSDLPSMPVAGQTTLGTASIESTKLKAVIGHEGYLTPADIHSKKHTFGATFDRNNDQSTITPEADTDNLEQLTQYLPEFAESLTATESAHAAVRLTTPDRFPYAGAIPDWDFYREHYDDLHHGKKWKEYPKAEYQRGLFVLAGFGSRGLTTSGYCSKLLTQLIENKPISNQEGTILENLHPARYLIKQLKKGL</sequence>
<dbReference type="InterPro" id="IPR017610">
    <property type="entry name" value="tRNA_S-uridine_synth_MnmC_C"/>
</dbReference>
<organism evidence="11 12">
    <name type="scientific">Cocleimonas flava</name>
    <dbReference type="NCBI Taxonomy" id="634765"/>
    <lineage>
        <taxon>Bacteria</taxon>
        <taxon>Pseudomonadati</taxon>
        <taxon>Pseudomonadota</taxon>
        <taxon>Gammaproteobacteria</taxon>
        <taxon>Thiotrichales</taxon>
        <taxon>Thiotrichaceae</taxon>
        <taxon>Cocleimonas</taxon>
    </lineage>
</organism>
<proteinExistence type="predicted"/>
<evidence type="ECO:0000256" key="6">
    <source>
        <dbReference type="ARBA" id="ARBA00022694"/>
    </source>
</evidence>
<comment type="caution">
    <text evidence="11">The sequence shown here is derived from an EMBL/GenBank/DDBJ whole genome shotgun (WGS) entry which is preliminary data.</text>
</comment>
<reference evidence="11 12" key="1">
    <citation type="submission" date="2019-03" db="EMBL/GenBank/DDBJ databases">
        <title>Genomic Encyclopedia of Type Strains, Phase IV (KMG-IV): sequencing the most valuable type-strain genomes for metagenomic binning, comparative biology and taxonomic classification.</title>
        <authorList>
            <person name="Goeker M."/>
        </authorList>
    </citation>
    <scope>NUCLEOTIDE SEQUENCE [LARGE SCALE GENOMIC DNA]</scope>
    <source>
        <strain evidence="11 12">DSM 24830</strain>
    </source>
</reference>
<evidence type="ECO:0000259" key="10">
    <source>
        <dbReference type="Pfam" id="PF01266"/>
    </source>
</evidence>
<keyword evidence="8" id="KW-0560">Oxidoreductase</keyword>
<dbReference type="GO" id="GO:0016645">
    <property type="term" value="F:oxidoreductase activity, acting on the CH-NH group of donors"/>
    <property type="evidence" value="ECO:0007669"/>
    <property type="project" value="InterPro"/>
</dbReference>
<dbReference type="Pfam" id="PF01266">
    <property type="entry name" value="DAO"/>
    <property type="match status" value="1"/>
</dbReference>
<dbReference type="Gene3D" id="3.50.50.60">
    <property type="entry name" value="FAD/NAD(P)-binding domain"/>
    <property type="match status" value="1"/>
</dbReference>
<keyword evidence="3" id="KW-0285">Flavoprotein</keyword>
<accession>A0A4R1ENT0</accession>
<dbReference type="SUPFAM" id="SSF51905">
    <property type="entry name" value="FAD/NAD(P)-binding domain"/>
    <property type="match status" value="1"/>
</dbReference>
<dbReference type="GO" id="GO:0008033">
    <property type="term" value="P:tRNA processing"/>
    <property type="evidence" value="ECO:0007669"/>
    <property type="project" value="UniProtKB-KW"/>
</dbReference>
<evidence type="ECO:0000256" key="4">
    <source>
        <dbReference type="ARBA" id="ARBA00022679"/>
    </source>
</evidence>
<dbReference type="GO" id="GO:0008168">
    <property type="term" value="F:methyltransferase activity"/>
    <property type="evidence" value="ECO:0007669"/>
    <property type="project" value="UniProtKB-KW"/>
</dbReference>
<dbReference type="OrthoDB" id="9786494at2"/>
<keyword evidence="12" id="KW-1185">Reference proteome</keyword>
<evidence type="ECO:0000313" key="12">
    <source>
        <dbReference type="Proteomes" id="UP000294887"/>
    </source>
</evidence>
<dbReference type="InterPro" id="IPR006076">
    <property type="entry name" value="FAD-dep_OxRdtase"/>
</dbReference>
<dbReference type="GO" id="GO:0005737">
    <property type="term" value="C:cytoplasm"/>
    <property type="evidence" value="ECO:0007669"/>
    <property type="project" value="TreeGrafter"/>
</dbReference>